<proteinExistence type="predicted"/>
<protein>
    <submittedName>
        <fullName evidence="1">Uncharacterized protein</fullName>
    </submittedName>
</protein>
<dbReference type="EMBL" id="UINC01005276">
    <property type="protein sequence ID" value="SVA20269.1"/>
    <property type="molecule type" value="Genomic_DNA"/>
</dbReference>
<accession>A0A381TWN6</accession>
<evidence type="ECO:0000313" key="1">
    <source>
        <dbReference type="EMBL" id="SVA20269.1"/>
    </source>
</evidence>
<dbReference type="AlphaFoldDB" id="A0A381TWN6"/>
<reference evidence="1" key="1">
    <citation type="submission" date="2018-05" db="EMBL/GenBank/DDBJ databases">
        <authorList>
            <person name="Lanie J.A."/>
            <person name="Ng W.-L."/>
            <person name="Kazmierczak K.M."/>
            <person name="Andrzejewski T.M."/>
            <person name="Davidsen T.M."/>
            <person name="Wayne K.J."/>
            <person name="Tettelin H."/>
            <person name="Glass J.I."/>
            <person name="Rusch D."/>
            <person name="Podicherti R."/>
            <person name="Tsui H.-C.T."/>
            <person name="Winkler M.E."/>
        </authorList>
    </citation>
    <scope>NUCLEOTIDE SEQUENCE</scope>
</reference>
<name>A0A381TWN6_9ZZZZ</name>
<organism evidence="1">
    <name type="scientific">marine metagenome</name>
    <dbReference type="NCBI Taxonomy" id="408172"/>
    <lineage>
        <taxon>unclassified sequences</taxon>
        <taxon>metagenomes</taxon>
        <taxon>ecological metagenomes</taxon>
    </lineage>
</organism>
<sequence>MKETVATVVEAVKHVREIEILFVSNTKPFRGRQHMALEFFSQDESWLPFLDSKILTPGIKYFPVTFTRNQPSPGE</sequence>
<gene>
    <name evidence="1" type="ORF">METZ01_LOCUS73123</name>
</gene>